<evidence type="ECO:0000256" key="1">
    <source>
        <dbReference type="SAM" id="MobiDB-lite"/>
    </source>
</evidence>
<sequence>MICLSSPKRYDTGTSFSKEPMKQKKVVLKKDVKAPPKEPSLLKHLFGGDGTTTSSILLQEEPPDQSPNRQAMPLDAPIKLPNQKILMEEGVMDFTNLRFPSPSSCEYQLLEVDFIPTMKHPSPESIMGFRFNVVACHKAQNQKNWSRENQDALNFPKPAKPTLFMESLQTIQFVSTQSYRWKPEDHIRHSENTSHDPEEPYMILPYTSKHGNKKIFISSNLPFSDSFLLGGVKDHRLFFVKPEKTTTIDGYFINQKLQFRGYLPKLSRYKEQEVSISGRFYHQSSIGHILYVLD</sequence>
<feature type="region of interest" description="Disordered" evidence="1">
    <location>
        <begin position="1"/>
        <end position="74"/>
    </location>
</feature>
<comment type="caution">
    <text evidence="2">The sequence shown here is derived from an EMBL/GenBank/DDBJ whole genome shotgun (WGS) entry which is preliminary data.</text>
</comment>
<reference evidence="2" key="1">
    <citation type="submission" date="2019-12" db="EMBL/GenBank/DDBJ databases">
        <title>Genome sequencing and annotation of Brassica cretica.</title>
        <authorList>
            <person name="Studholme D.J."/>
            <person name="Sarris P.F."/>
        </authorList>
    </citation>
    <scope>NUCLEOTIDE SEQUENCE</scope>
    <source>
        <strain evidence="2">PFS-001/15</strain>
        <tissue evidence="2">Leaf</tissue>
    </source>
</reference>
<evidence type="ECO:0000313" key="2">
    <source>
        <dbReference type="EMBL" id="KAF2619418.1"/>
    </source>
</evidence>
<name>A0A8S9MMP2_BRACR</name>
<organism evidence="2 3">
    <name type="scientific">Brassica cretica</name>
    <name type="common">Mustard</name>
    <dbReference type="NCBI Taxonomy" id="69181"/>
    <lineage>
        <taxon>Eukaryota</taxon>
        <taxon>Viridiplantae</taxon>
        <taxon>Streptophyta</taxon>
        <taxon>Embryophyta</taxon>
        <taxon>Tracheophyta</taxon>
        <taxon>Spermatophyta</taxon>
        <taxon>Magnoliopsida</taxon>
        <taxon>eudicotyledons</taxon>
        <taxon>Gunneridae</taxon>
        <taxon>Pentapetalae</taxon>
        <taxon>rosids</taxon>
        <taxon>malvids</taxon>
        <taxon>Brassicales</taxon>
        <taxon>Brassicaceae</taxon>
        <taxon>Brassiceae</taxon>
        <taxon>Brassica</taxon>
    </lineage>
</organism>
<dbReference type="AlphaFoldDB" id="A0A8S9MMP2"/>
<dbReference type="EMBL" id="QGKW02000007">
    <property type="protein sequence ID" value="KAF2619418.1"/>
    <property type="molecule type" value="Genomic_DNA"/>
</dbReference>
<protein>
    <submittedName>
        <fullName evidence="2">Uncharacterized protein</fullName>
    </submittedName>
</protein>
<dbReference type="Proteomes" id="UP000712281">
    <property type="component" value="Unassembled WGS sequence"/>
</dbReference>
<proteinExistence type="predicted"/>
<gene>
    <name evidence="2" type="ORF">F2Q68_00039320</name>
</gene>
<evidence type="ECO:0000313" key="3">
    <source>
        <dbReference type="Proteomes" id="UP000712281"/>
    </source>
</evidence>
<accession>A0A8S9MMP2</accession>